<organism evidence="3 4">
    <name type="scientific">Saguinus oedipus</name>
    <name type="common">Cotton-top tamarin</name>
    <name type="synonym">Oedipomidas oedipus</name>
    <dbReference type="NCBI Taxonomy" id="9490"/>
    <lineage>
        <taxon>Eukaryota</taxon>
        <taxon>Metazoa</taxon>
        <taxon>Chordata</taxon>
        <taxon>Craniata</taxon>
        <taxon>Vertebrata</taxon>
        <taxon>Euteleostomi</taxon>
        <taxon>Mammalia</taxon>
        <taxon>Eutheria</taxon>
        <taxon>Euarchontoglires</taxon>
        <taxon>Primates</taxon>
        <taxon>Haplorrhini</taxon>
        <taxon>Platyrrhini</taxon>
        <taxon>Cebidae</taxon>
        <taxon>Callitrichinae</taxon>
        <taxon>Saguinus</taxon>
    </lineage>
</organism>
<evidence type="ECO:0000313" key="4">
    <source>
        <dbReference type="Proteomes" id="UP001266305"/>
    </source>
</evidence>
<keyword evidence="1" id="KW-0175">Coiled coil</keyword>
<dbReference type="EMBL" id="JASSZA010000021">
    <property type="protein sequence ID" value="KAK2085039.1"/>
    <property type="molecule type" value="Genomic_DNA"/>
</dbReference>
<accession>A0ABQ9TJU6</accession>
<keyword evidence="4" id="KW-1185">Reference proteome</keyword>
<dbReference type="Pfam" id="PF14915">
    <property type="entry name" value="CCDC144C"/>
    <property type="match status" value="1"/>
</dbReference>
<evidence type="ECO:0000259" key="2">
    <source>
        <dbReference type="Pfam" id="PF14915"/>
    </source>
</evidence>
<dbReference type="PANTHER" id="PTHR24147:SF63">
    <property type="entry name" value="ANKYRIN REPEAT DOMAIN-CONTAINING PROTEIN 30A"/>
    <property type="match status" value="1"/>
</dbReference>
<reference evidence="3 4" key="1">
    <citation type="submission" date="2023-05" db="EMBL/GenBank/DDBJ databases">
        <title>B98-5 Cell Line De Novo Hybrid Assembly: An Optical Mapping Approach.</title>
        <authorList>
            <person name="Kananen K."/>
            <person name="Auerbach J.A."/>
            <person name="Kautto E."/>
            <person name="Blachly J.S."/>
        </authorList>
    </citation>
    <scope>NUCLEOTIDE SEQUENCE [LARGE SCALE GENOMIC DNA]</scope>
    <source>
        <strain evidence="3">B95-8</strain>
        <tissue evidence="3">Cell line</tissue>
    </source>
</reference>
<gene>
    <name evidence="3" type="ORF">P7K49_036339</name>
</gene>
<dbReference type="Proteomes" id="UP001266305">
    <property type="component" value="Unassembled WGS sequence"/>
</dbReference>
<evidence type="ECO:0000313" key="3">
    <source>
        <dbReference type="EMBL" id="KAK2085039.1"/>
    </source>
</evidence>
<protein>
    <recommendedName>
        <fullName evidence="2">CCDC144C-like coiled-coil domain-containing protein</fullName>
    </recommendedName>
</protein>
<evidence type="ECO:0000256" key="1">
    <source>
        <dbReference type="ARBA" id="ARBA00023054"/>
    </source>
</evidence>
<dbReference type="InterPro" id="IPR050657">
    <property type="entry name" value="Ankyrin_repeat_domain"/>
</dbReference>
<sequence length="81" mass="9693">MLQEEIARLRLEIDTKEIRNWQKENKYLEDIEIVKAKNDFLQNALKRKEETSTTTIHQYSVQLEVLTAENKMLRSKLEAED</sequence>
<comment type="caution">
    <text evidence="3">The sequence shown here is derived from an EMBL/GenBank/DDBJ whole genome shotgun (WGS) entry which is preliminary data.</text>
</comment>
<proteinExistence type="predicted"/>
<dbReference type="PANTHER" id="PTHR24147">
    <property type="entry name" value="ANKYRIN REPEAT DOMAIN 36-RELATED"/>
    <property type="match status" value="1"/>
</dbReference>
<name>A0ABQ9TJU6_SAGOE</name>
<feature type="domain" description="CCDC144C-like coiled-coil" evidence="2">
    <location>
        <begin position="1"/>
        <end position="80"/>
    </location>
</feature>
<dbReference type="InterPro" id="IPR039497">
    <property type="entry name" value="CC144C-like_CC_dom"/>
</dbReference>